<keyword evidence="2" id="KW-0670">Pyruvate</keyword>
<dbReference type="EC" id="2.6.1.18" evidence="2"/>
<feature type="region of interest" description="Disordered" evidence="1">
    <location>
        <begin position="1"/>
        <end position="23"/>
    </location>
</feature>
<feature type="non-terminal residue" evidence="2">
    <location>
        <position position="121"/>
    </location>
</feature>
<feature type="non-terminal residue" evidence="2">
    <location>
        <position position="1"/>
    </location>
</feature>
<proteinExistence type="predicted"/>
<dbReference type="AlphaFoldDB" id="A0A6J4S1X0"/>
<sequence>GRDEGSGGARREHAARRRRKPYVALHPVRGGLVQAAGHRLRRRVLRHRRQGPHLHRRAGRPVHDAGRARQGGARGRCGEADEGARVLPQLELPAPEEFGTSRQDKRDSPRGPQQHLLRLLG</sequence>
<keyword evidence="2" id="KW-0808">Transferase</keyword>
<evidence type="ECO:0000256" key="1">
    <source>
        <dbReference type="SAM" id="MobiDB-lite"/>
    </source>
</evidence>
<evidence type="ECO:0000313" key="2">
    <source>
        <dbReference type="EMBL" id="CAA9481347.1"/>
    </source>
</evidence>
<feature type="compositionally biased region" description="Basic residues" evidence="1">
    <location>
        <begin position="47"/>
        <end position="60"/>
    </location>
</feature>
<gene>
    <name evidence="2" type="ORF">AVDCRST_MAG02-4560</name>
</gene>
<organism evidence="2">
    <name type="scientific">uncultured Rubrobacteraceae bacterium</name>
    <dbReference type="NCBI Taxonomy" id="349277"/>
    <lineage>
        <taxon>Bacteria</taxon>
        <taxon>Bacillati</taxon>
        <taxon>Actinomycetota</taxon>
        <taxon>Rubrobacteria</taxon>
        <taxon>Rubrobacterales</taxon>
        <taxon>Rubrobacteraceae</taxon>
        <taxon>environmental samples</taxon>
    </lineage>
</organism>
<accession>A0A6J4S1X0</accession>
<dbReference type="GO" id="GO:0016223">
    <property type="term" value="F:beta-alanine:pyruvate transaminase activity"/>
    <property type="evidence" value="ECO:0007669"/>
    <property type="project" value="UniProtKB-EC"/>
</dbReference>
<protein>
    <submittedName>
        <fullName evidence="2">Omega-amino acid--pyruvate aminotransferase</fullName>
        <ecNumber evidence="2">2.6.1.18</ecNumber>
    </submittedName>
</protein>
<reference evidence="2" key="1">
    <citation type="submission" date="2020-02" db="EMBL/GenBank/DDBJ databases">
        <authorList>
            <person name="Meier V. D."/>
        </authorList>
    </citation>
    <scope>NUCLEOTIDE SEQUENCE</scope>
    <source>
        <strain evidence="2">AVDCRST_MAG02</strain>
    </source>
</reference>
<name>A0A6J4S1X0_9ACTN</name>
<feature type="region of interest" description="Disordered" evidence="1">
    <location>
        <begin position="47"/>
        <end position="121"/>
    </location>
</feature>
<dbReference type="EMBL" id="CADCVH010000127">
    <property type="protein sequence ID" value="CAA9481347.1"/>
    <property type="molecule type" value="Genomic_DNA"/>
</dbReference>
<keyword evidence="2" id="KW-0032">Aminotransferase</keyword>
<feature type="compositionally biased region" description="Basic and acidic residues" evidence="1">
    <location>
        <begin position="1"/>
        <end position="12"/>
    </location>
</feature>